<dbReference type="AlphaFoldDB" id="A0A9Q8WBJ1"/>
<dbReference type="Proteomes" id="UP000830671">
    <property type="component" value="Chromosome 2"/>
</dbReference>
<dbReference type="GeneID" id="73336765"/>
<dbReference type="KEGG" id="clup:CLUP02_02726"/>
<dbReference type="EMBL" id="CP019474">
    <property type="protein sequence ID" value="UQC77259.1"/>
    <property type="molecule type" value="Genomic_DNA"/>
</dbReference>
<reference evidence="1" key="1">
    <citation type="journal article" date="2021" name="Mol. Plant Microbe Interact.">
        <title>Complete Genome Sequence of the Plant-Pathogenic Fungus Colletotrichum lupini.</title>
        <authorList>
            <person name="Baroncelli R."/>
            <person name="Pensec F."/>
            <person name="Da Lio D."/>
            <person name="Boufleur T."/>
            <person name="Vicente I."/>
            <person name="Sarrocco S."/>
            <person name="Picot A."/>
            <person name="Baraldi E."/>
            <person name="Sukno S."/>
            <person name="Thon M."/>
            <person name="Le Floch G."/>
        </authorList>
    </citation>
    <scope>NUCLEOTIDE SEQUENCE</scope>
    <source>
        <strain evidence="1">IMI 504893</strain>
    </source>
</reference>
<protein>
    <submittedName>
        <fullName evidence="1">Uncharacterized protein</fullName>
    </submittedName>
</protein>
<organism evidence="1 2">
    <name type="scientific">Colletotrichum lupini</name>
    <dbReference type="NCBI Taxonomy" id="145971"/>
    <lineage>
        <taxon>Eukaryota</taxon>
        <taxon>Fungi</taxon>
        <taxon>Dikarya</taxon>
        <taxon>Ascomycota</taxon>
        <taxon>Pezizomycotina</taxon>
        <taxon>Sordariomycetes</taxon>
        <taxon>Hypocreomycetidae</taxon>
        <taxon>Glomerellales</taxon>
        <taxon>Glomerellaceae</taxon>
        <taxon>Colletotrichum</taxon>
        <taxon>Colletotrichum acutatum species complex</taxon>
    </lineage>
</organism>
<name>A0A9Q8WBJ1_9PEZI</name>
<keyword evidence="2" id="KW-1185">Reference proteome</keyword>
<proteinExistence type="predicted"/>
<dbReference type="RefSeq" id="XP_049138898.1">
    <property type="nucleotide sequence ID" value="XM_049281755.1"/>
</dbReference>
<evidence type="ECO:0000313" key="1">
    <source>
        <dbReference type="EMBL" id="UQC77259.1"/>
    </source>
</evidence>
<gene>
    <name evidence="1" type="ORF">CLUP02_02726</name>
</gene>
<evidence type="ECO:0000313" key="2">
    <source>
        <dbReference type="Proteomes" id="UP000830671"/>
    </source>
</evidence>
<sequence>MFFLPARATLETVKTPSLSSRAKSSLRVALRSFRLRNLSIIAAMRQLAWALHPIFPGENEVTARPPLANSKQSLDTIPYVRRASIHVPEPWAEETETNSHEHERQARSREIIDLISICFTRLITLGLLYLPRHGLRCSKIQVKPRADGDQRFQPLNLEILIASKPFHVFPRFSFSNMTFPPRILLNLRREIASL</sequence>
<accession>A0A9Q8WBJ1</accession>